<proteinExistence type="inferred from homology"/>
<evidence type="ECO:0000256" key="4">
    <source>
        <dbReference type="SAM" id="MobiDB-lite"/>
    </source>
</evidence>
<feature type="domain" description="Carboxylesterase type B" evidence="5">
    <location>
        <begin position="18"/>
        <end position="321"/>
    </location>
</feature>
<evidence type="ECO:0000256" key="3">
    <source>
        <dbReference type="RuleBase" id="RU361235"/>
    </source>
</evidence>
<dbReference type="PROSITE" id="PS00122">
    <property type="entry name" value="CARBOXYLESTERASE_B_1"/>
    <property type="match status" value="1"/>
</dbReference>
<dbReference type="SUPFAM" id="SSF53474">
    <property type="entry name" value="alpha/beta-Hydrolases"/>
    <property type="match status" value="1"/>
</dbReference>
<keyword evidence="7" id="KW-1185">Reference proteome</keyword>
<name>A0ABV8FZN0_9ACTN</name>
<dbReference type="Pfam" id="PF00135">
    <property type="entry name" value="COesterase"/>
    <property type="match status" value="1"/>
</dbReference>
<evidence type="ECO:0000256" key="2">
    <source>
        <dbReference type="ARBA" id="ARBA00022801"/>
    </source>
</evidence>
<dbReference type="InterPro" id="IPR050309">
    <property type="entry name" value="Type-B_Carboxylest/Lipase"/>
</dbReference>
<dbReference type="InterPro" id="IPR029058">
    <property type="entry name" value="AB_hydrolase_fold"/>
</dbReference>
<evidence type="ECO:0000313" key="6">
    <source>
        <dbReference type="EMBL" id="MFC4007171.1"/>
    </source>
</evidence>
<accession>A0ABV8FZN0</accession>
<gene>
    <name evidence="6" type="ORF">ACFOY2_08065</name>
</gene>
<feature type="region of interest" description="Disordered" evidence="4">
    <location>
        <begin position="1"/>
        <end position="26"/>
    </location>
</feature>
<comment type="similarity">
    <text evidence="1 3">Belongs to the type-B carboxylesterase/lipase family.</text>
</comment>
<protein>
    <recommendedName>
        <fullName evidence="3">Carboxylic ester hydrolase</fullName>
        <ecNumber evidence="3">3.1.1.-</ecNumber>
    </recommendedName>
</protein>
<evidence type="ECO:0000256" key="1">
    <source>
        <dbReference type="ARBA" id="ARBA00005964"/>
    </source>
</evidence>
<dbReference type="EMBL" id="JBHSBI010000003">
    <property type="protein sequence ID" value="MFC4007171.1"/>
    <property type="molecule type" value="Genomic_DNA"/>
</dbReference>
<comment type="caution">
    <text evidence="6">The sequence shown here is derived from an EMBL/GenBank/DDBJ whole genome shotgun (WGS) entry which is preliminary data.</text>
</comment>
<dbReference type="InterPro" id="IPR002018">
    <property type="entry name" value="CarbesteraseB"/>
</dbReference>
<keyword evidence="2 3" id="KW-0378">Hydrolase</keyword>
<organism evidence="6 7">
    <name type="scientific">Nonomuraea purpurea</name>
    <dbReference type="NCBI Taxonomy" id="1849276"/>
    <lineage>
        <taxon>Bacteria</taxon>
        <taxon>Bacillati</taxon>
        <taxon>Actinomycetota</taxon>
        <taxon>Actinomycetes</taxon>
        <taxon>Streptosporangiales</taxon>
        <taxon>Streptosporangiaceae</taxon>
        <taxon>Nonomuraea</taxon>
    </lineage>
</organism>
<reference evidence="7" key="1">
    <citation type="journal article" date="2019" name="Int. J. Syst. Evol. Microbiol.">
        <title>The Global Catalogue of Microorganisms (GCM) 10K type strain sequencing project: providing services to taxonomists for standard genome sequencing and annotation.</title>
        <authorList>
            <consortium name="The Broad Institute Genomics Platform"/>
            <consortium name="The Broad Institute Genome Sequencing Center for Infectious Disease"/>
            <person name="Wu L."/>
            <person name="Ma J."/>
        </authorList>
    </citation>
    <scope>NUCLEOTIDE SEQUENCE [LARGE SCALE GENOMIC DNA]</scope>
    <source>
        <strain evidence="7">TBRC 1276</strain>
    </source>
</reference>
<dbReference type="EC" id="3.1.1.-" evidence="3"/>
<evidence type="ECO:0000313" key="7">
    <source>
        <dbReference type="Proteomes" id="UP001595851"/>
    </source>
</evidence>
<dbReference type="Gene3D" id="3.40.50.1820">
    <property type="entry name" value="alpha/beta hydrolase"/>
    <property type="match status" value="1"/>
</dbReference>
<evidence type="ECO:0000259" key="5">
    <source>
        <dbReference type="Pfam" id="PF00135"/>
    </source>
</evidence>
<dbReference type="Proteomes" id="UP001595851">
    <property type="component" value="Unassembled WGS sequence"/>
</dbReference>
<dbReference type="RefSeq" id="WP_379527295.1">
    <property type="nucleotide sequence ID" value="NZ_JBHSBI010000003.1"/>
</dbReference>
<dbReference type="InterPro" id="IPR019826">
    <property type="entry name" value="Carboxylesterase_B_AS"/>
</dbReference>
<dbReference type="PANTHER" id="PTHR11559">
    <property type="entry name" value="CARBOXYLESTERASE"/>
    <property type="match status" value="1"/>
</dbReference>
<sequence length="487" mass="51215">MIRIDGGRVRGTTGQDGGRVRGTTGQDGVTVFKGIPFAKAPFGPLRFAAPVPPDPWDGVLAADRFGPRPPQAPMMPGAPSWNPDDGLDILTVNVWTPDAGGSGLPVMVWIYGGAFRFGSADLPLHDGGRLAGQGVVVVTFNYRVGFEGFGHVPGAPGNRAFLDQVAALRWVQGNIAAFGGDPGRVTVFGQSAGAVSIASLLAMPMADGLFGRAIAQSVCGVYFTPAHAERVTREISGRIGSLRDSAPEELVAVSEAIANEDITGNFAKWGPMGFAGLAFAPVVDGEVLPDTPWNALAAGAGRDVDLIVGYTRDEYQMVHAMSGGWSAGLAPAMDALAPSGAESAYRTTHPDISDDDLYVRLMSDWMFRMPSALLADAHTGTTYAYELTWAPSPTFKACHMLDVPLTFGNVSDQMATMLSGDSPDLPGLSEQFRTAWLGFATTGDPGWPRYEAGVATTHLFDVTPSDVDDPEAASHAIWSKTGFPAIA</sequence>